<gene>
    <name evidence="2" type="ORF">A4D02_11285</name>
</gene>
<dbReference type="Gene3D" id="3.50.70.20">
    <property type="entry name" value="Cytochrome P460"/>
    <property type="match status" value="1"/>
</dbReference>
<dbReference type="Pfam" id="PF16694">
    <property type="entry name" value="Cytochrome_P460"/>
    <property type="match status" value="1"/>
</dbReference>
<reference evidence="2 3" key="1">
    <citation type="submission" date="2016-04" db="EMBL/GenBank/DDBJ databases">
        <authorList>
            <person name="Chen L."/>
            <person name="Zhuang W."/>
            <person name="Wang G."/>
        </authorList>
    </citation>
    <scope>NUCLEOTIDE SEQUENCE [LARGE SCALE GENOMIC DNA]</scope>
    <source>
        <strain evidence="3">GR20</strain>
    </source>
</reference>
<dbReference type="InterPro" id="IPR025992">
    <property type="entry name" value="Haem-bd"/>
</dbReference>
<organism evidence="2 3">
    <name type="scientific">Niastella koreensis</name>
    <dbReference type="NCBI Taxonomy" id="354356"/>
    <lineage>
        <taxon>Bacteria</taxon>
        <taxon>Pseudomonadati</taxon>
        <taxon>Bacteroidota</taxon>
        <taxon>Chitinophagia</taxon>
        <taxon>Chitinophagales</taxon>
        <taxon>Chitinophagaceae</taxon>
        <taxon>Niastella</taxon>
    </lineage>
</organism>
<dbReference type="EMBL" id="LWBO01000034">
    <property type="protein sequence ID" value="OQP44044.1"/>
    <property type="molecule type" value="Genomic_DNA"/>
</dbReference>
<comment type="caution">
    <text evidence="2">The sequence shown here is derived from an EMBL/GenBank/DDBJ whole genome shotgun (WGS) entry which is preliminary data.</text>
</comment>
<dbReference type="Pfam" id="PF14376">
    <property type="entry name" value="Haem_bd"/>
    <property type="match status" value="1"/>
</dbReference>
<evidence type="ECO:0000259" key="1">
    <source>
        <dbReference type="SMART" id="SM01235"/>
    </source>
</evidence>
<dbReference type="InterPro" id="IPR038142">
    <property type="entry name" value="Cytochrome_P460_sp"/>
</dbReference>
<feature type="domain" description="Haem-binding" evidence="1">
    <location>
        <begin position="13"/>
        <end position="142"/>
    </location>
</feature>
<dbReference type="RefSeq" id="WP_014219054.1">
    <property type="nucleotide sequence ID" value="NZ_LWBO01000034.1"/>
</dbReference>
<dbReference type="Proteomes" id="UP000192277">
    <property type="component" value="Unassembled WGS sequence"/>
</dbReference>
<keyword evidence="3" id="KW-1185">Reference proteome</keyword>
<proteinExistence type="predicted"/>
<name>A0ABX3NRK5_9BACT</name>
<protein>
    <submittedName>
        <fullName evidence="2">Cytochrome P460</fullName>
    </submittedName>
</protein>
<dbReference type="InterPro" id="IPR032033">
    <property type="entry name" value="Cytochrome_P460"/>
</dbReference>
<dbReference type="SMART" id="SM01235">
    <property type="entry name" value="Haem_bd"/>
    <property type="match status" value="1"/>
</dbReference>
<evidence type="ECO:0000313" key="2">
    <source>
        <dbReference type="EMBL" id="OQP44044.1"/>
    </source>
</evidence>
<sequence>MKRKIYLAIIILATVFGLMQLFRPSIPSTKANDLTHVPKEVNDLLRRSCYDCHSSETNLRWYDKLTPANFLVASHIKAGRAAFNFANFDALPTAKQNATLYYALNKTLSNEMPLPSYTMVHPDAKLKPDELEIIKAYLISRTPRKISDSAAELTFNKKLPSPPPSPSGVVCDQNWYNWTAISTSDRFDNGSMRIIYGNDIAVNAIKNKQINPFPDGAILVKAAWQEDIGKDGIARTGQFIQVEFMVKDAKKYAATDGWGWARWKGMDLQPYGKDASFTKECTSCHQPVANNDYVFTAPLDLYSFVHSK</sequence>
<evidence type="ECO:0000313" key="3">
    <source>
        <dbReference type="Proteomes" id="UP000192277"/>
    </source>
</evidence>
<dbReference type="CDD" id="cd20753">
    <property type="entry name" value="cyt_P460_Mc-like"/>
    <property type="match status" value="1"/>
</dbReference>
<accession>A0ABX3NRK5</accession>